<keyword evidence="4" id="KW-1185">Reference proteome</keyword>
<proteinExistence type="predicted"/>
<gene>
    <name evidence="3" type="ORF">BCR44DRAFT_1435275</name>
    <name evidence="2" type="ORF">BCR44DRAFT_1435882</name>
    <name evidence="1" type="ORF">BCR44DRAFT_1443547</name>
</gene>
<accession>A0A1Y2HAC8</accession>
<evidence type="ECO:0000313" key="2">
    <source>
        <dbReference type="EMBL" id="ORZ34824.1"/>
    </source>
</evidence>
<dbReference type="AlphaFoldDB" id="A0A1Y2HAC8"/>
<comment type="caution">
    <text evidence="1">The sequence shown here is derived from an EMBL/GenBank/DDBJ whole genome shotgun (WGS) entry which is preliminary data.</text>
</comment>
<dbReference type="EMBL" id="MCFL01000025">
    <property type="protein sequence ID" value="ORZ34854.1"/>
    <property type="molecule type" value="Genomic_DNA"/>
</dbReference>
<protein>
    <submittedName>
        <fullName evidence="1">Uncharacterized protein</fullName>
    </submittedName>
</protein>
<reference evidence="1 4" key="1">
    <citation type="submission" date="2016-07" db="EMBL/GenBank/DDBJ databases">
        <title>Pervasive Adenine N6-methylation of Active Genes in Fungi.</title>
        <authorList>
            <consortium name="DOE Joint Genome Institute"/>
            <person name="Mondo S.J."/>
            <person name="Dannebaum R.O."/>
            <person name="Kuo R.C."/>
            <person name="Labutti K."/>
            <person name="Haridas S."/>
            <person name="Kuo A."/>
            <person name="Salamov A."/>
            <person name="Ahrendt S.R."/>
            <person name="Lipzen A."/>
            <person name="Sullivan W."/>
            <person name="Andreopoulos W.B."/>
            <person name="Clum A."/>
            <person name="Lindquist E."/>
            <person name="Daum C."/>
            <person name="Ramamoorthy G.K."/>
            <person name="Gryganskyi A."/>
            <person name="Culley D."/>
            <person name="Magnuson J.K."/>
            <person name="James T.Y."/>
            <person name="O'Malley M.A."/>
            <person name="Stajich J.E."/>
            <person name="Spatafora J.W."/>
            <person name="Visel A."/>
            <person name="Grigoriev I.V."/>
        </authorList>
    </citation>
    <scope>NUCLEOTIDE SEQUENCE [LARGE SCALE GENOMIC DNA]</scope>
    <source>
        <strain evidence="1 4">PL171</strain>
    </source>
</reference>
<dbReference type="EMBL" id="MCFL01000071">
    <property type="protein sequence ID" value="ORZ30954.1"/>
    <property type="molecule type" value="Genomic_DNA"/>
</dbReference>
<name>A0A1Y2HAC8_9FUNG</name>
<dbReference type="EMBL" id="MCFL01000026">
    <property type="protein sequence ID" value="ORZ34824.1"/>
    <property type="molecule type" value="Genomic_DNA"/>
</dbReference>
<evidence type="ECO:0000313" key="4">
    <source>
        <dbReference type="Proteomes" id="UP000193411"/>
    </source>
</evidence>
<evidence type="ECO:0000313" key="3">
    <source>
        <dbReference type="EMBL" id="ORZ34854.1"/>
    </source>
</evidence>
<organism evidence="1 4">
    <name type="scientific">Catenaria anguillulae PL171</name>
    <dbReference type="NCBI Taxonomy" id="765915"/>
    <lineage>
        <taxon>Eukaryota</taxon>
        <taxon>Fungi</taxon>
        <taxon>Fungi incertae sedis</taxon>
        <taxon>Blastocladiomycota</taxon>
        <taxon>Blastocladiomycetes</taxon>
        <taxon>Blastocladiales</taxon>
        <taxon>Catenariaceae</taxon>
        <taxon>Catenaria</taxon>
    </lineage>
</organism>
<dbReference type="Proteomes" id="UP000193411">
    <property type="component" value="Unassembled WGS sequence"/>
</dbReference>
<sequence length="57" mass="6210">MSCHFSIANRFLATDVDRPVALVLARHGDTSPHILVKQSFGIAAHGERLPGMVVWPS</sequence>
<evidence type="ECO:0000313" key="1">
    <source>
        <dbReference type="EMBL" id="ORZ30954.1"/>
    </source>
</evidence>